<dbReference type="Proteomes" id="UP001056535">
    <property type="component" value="Chromosome"/>
</dbReference>
<keyword evidence="1" id="KW-1133">Transmembrane helix</keyword>
<feature type="transmembrane region" description="Helical" evidence="1">
    <location>
        <begin position="44"/>
        <end position="66"/>
    </location>
</feature>
<reference evidence="2" key="1">
    <citation type="submission" date="2022-06" db="EMBL/GenBank/DDBJ databases">
        <title>Ornithinimicrobium JY.X270.</title>
        <authorList>
            <person name="Huang Y."/>
        </authorList>
    </citation>
    <scope>NUCLEOTIDE SEQUENCE</scope>
    <source>
        <strain evidence="2">JY.X270</strain>
    </source>
</reference>
<keyword evidence="1" id="KW-0812">Transmembrane</keyword>
<keyword evidence="1" id="KW-0472">Membrane</keyword>
<feature type="transmembrane region" description="Helical" evidence="1">
    <location>
        <begin position="12"/>
        <end position="32"/>
    </location>
</feature>
<dbReference type="RefSeq" id="WP_252622153.1">
    <property type="nucleotide sequence ID" value="NZ_CP099490.1"/>
</dbReference>
<keyword evidence="3" id="KW-1185">Reference proteome</keyword>
<sequence length="196" mass="21443">MATEQTQTYRTMPARVVGWVILIALAALAVLIGRTEASLGNSPLTPAGLMSVVAAIVWVALLRPCVRISDDRIEMRNLVTDVVIPFSRIKAVRHVWALEVIDNLDAKHSSWAIPVRRDMRRRWNVDSYAEATTRGKAAEGNNAEVLVGRVEQAVQRWRLEGGRSERGQGVRPTPAWAAIVPLLVSAGLAAASLMFA</sequence>
<accession>A0ABY4YKB1</accession>
<dbReference type="EMBL" id="CP099490">
    <property type="protein sequence ID" value="USQ77233.1"/>
    <property type="molecule type" value="Genomic_DNA"/>
</dbReference>
<organism evidence="2 3">
    <name type="scientific">Ornithinimicrobium cryptoxanthini</name>
    <dbReference type="NCBI Taxonomy" id="2934161"/>
    <lineage>
        <taxon>Bacteria</taxon>
        <taxon>Bacillati</taxon>
        <taxon>Actinomycetota</taxon>
        <taxon>Actinomycetes</taxon>
        <taxon>Micrococcales</taxon>
        <taxon>Ornithinimicrobiaceae</taxon>
        <taxon>Ornithinimicrobium</taxon>
    </lineage>
</organism>
<name>A0ABY4YKB1_9MICO</name>
<protein>
    <recommendedName>
        <fullName evidence="4">PH domain-containing protein</fullName>
    </recommendedName>
</protein>
<evidence type="ECO:0000256" key="1">
    <source>
        <dbReference type="SAM" id="Phobius"/>
    </source>
</evidence>
<evidence type="ECO:0008006" key="4">
    <source>
        <dbReference type="Google" id="ProtNLM"/>
    </source>
</evidence>
<evidence type="ECO:0000313" key="3">
    <source>
        <dbReference type="Proteomes" id="UP001056535"/>
    </source>
</evidence>
<feature type="transmembrane region" description="Helical" evidence="1">
    <location>
        <begin position="175"/>
        <end position="195"/>
    </location>
</feature>
<gene>
    <name evidence="2" type="ORF">NF557_04780</name>
</gene>
<proteinExistence type="predicted"/>
<evidence type="ECO:0000313" key="2">
    <source>
        <dbReference type="EMBL" id="USQ77233.1"/>
    </source>
</evidence>